<keyword evidence="3" id="KW-1185">Reference proteome</keyword>
<reference evidence="2" key="1">
    <citation type="submission" date="2023-06" db="EMBL/GenBank/DDBJ databases">
        <title>Survivors Of The Sea: Transcriptome response of Skeletonema marinoi to long-term dormancy.</title>
        <authorList>
            <person name="Pinder M.I.M."/>
            <person name="Kourtchenko O."/>
            <person name="Robertson E.K."/>
            <person name="Larsson T."/>
            <person name="Maumus F."/>
            <person name="Osuna-Cruz C.M."/>
            <person name="Vancaester E."/>
            <person name="Stenow R."/>
            <person name="Vandepoele K."/>
            <person name="Ploug H."/>
            <person name="Bruchert V."/>
            <person name="Godhe A."/>
            <person name="Topel M."/>
        </authorList>
    </citation>
    <scope>NUCLEOTIDE SEQUENCE</scope>
    <source>
        <strain evidence="2">R05AC</strain>
    </source>
</reference>
<feature type="region of interest" description="Disordered" evidence="1">
    <location>
        <begin position="358"/>
        <end position="420"/>
    </location>
</feature>
<gene>
    <name evidence="2" type="ORF">QTG54_009990</name>
</gene>
<feature type="compositionally biased region" description="Low complexity" evidence="1">
    <location>
        <begin position="735"/>
        <end position="752"/>
    </location>
</feature>
<feature type="compositionally biased region" description="Basic and acidic residues" evidence="1">
    <location>
        <begin position="154"/>
        <end position="197"/>
    </location>
</feature>
<organism evidence="2 3">
    <name type="scientific">Skeletonema marinoi</name>
    <dbReference type="NCBI Taxonomy" id="267567"/>
    <lineage>
        <taxon>Eukaryota</taxon>
        <taxon>Sar</taxon>
        <taxon>Stramenopiles</taxon>
        <taxon>Ochrophyta</taxon>
        <taxon>Bacillariophyta</taxon>
        <taxon>Coscinodiscophyceae</taxon>
        <taxon>Thalassiosirophycidae</taxon>
        <taxon>Thalassiosirales</taxon>
        <taxon>Skeletonemataceae</taxon>
        <taxon>Skeletonema</taxon>
        <taxon>Skeletonema marinoi-dohrnii complex</taxon>
    </lineage>
</organism>
<dbReference type="EMBL" id="JATAAI010000018">
    <property type="protein sequence ID" value="KAK1739447.1"/>
    <property type="molecule type" value="Genomic_DNA"/>
</dbReference>
<protein>
    <submittedName>
        <fullName evidence="2">Uncharacterized protein</fullName>
    </submittedName>
</protein>
<feature type="compositionally biased region" description="Low complexity" evidence="1">
    <location>
        <begin position="263"/>
        <end position="274"/>
    </location>
</feature>
<feature type="compositionally biased region" description="Polar residues" evidence="1">
    <location>
        <begin position="399"/>
        <end position="409"/>
    </location>
</feature>
<dbReference type="AlphaFoldDB" id="A0AAD8Y5L1"/>
<feature type="compositionally biased region" description="Basic and acidic residues" evidence="1">
    <location>
        <begin position="476"/>
        <end position="486"/>
    </location>
</feature>
<feature type="compositionally biased region" description="Low complexity" evidence="1">
    <location>
        <begin position="782"/>
        <end position="795"/>
    </location>
</feature>
<feature type="region of interest" description="Disordered" evidence="1">
    <location>
        <begin position="141"/>
        <end position="206"/>
    </location>
</feature>
<feature type="compositionally biased region" description="Low complexity" evidence="1">
    <location>
        <begin position="49"/>
        <end position="65"/>
    </location>
</feature>
<comment type="caution">
    <text evidence="2">The sequence shown here is derived from an EMBL/GenBank/DDBJ whole genome shotgun (WGS) entry which is preliminary data.</text>
</comment>
<feature type="region of interest" description="Disordered" evidence="1">
    <location>
        <begin position="770"/>
        <end position="810"/>
    </location>
</feature>
<feature type="region of interest" description="Disordered" evidence="1">
    <location>
        <begin position="721"/>
        <end position="753"/>
    </location>
</feature>
<name>A0AAD8Y5L1_9STRA</name>
<feature type="compositionally biased region" description="Polar residues" evidence="1">
    <location>
        <begin position="590"/>
        <end position="603"/>
    </location>
</feature>
<dbReference type="Proteomes" id="UP001224775">
    <property type="component" value="Unassembled WGS sequence"/>
</dbReference>
<feature type="region of interest" description="Disordered" evidence="1">
    <location>
        <begin position="263"/>
        <end position="303"/>
    </location>
</feature>
<feature type="compositionally biased region" description="Low complexity" evidence="1">
    <location>
        <begin position="290"/>
        <end position="301"/>
    </location>
</feature>
<evidence type="ECO:0000313" key="2">
    <source>
        <dbReference type="EMBL" id="KAK1739447.1"/>
    </source>
</evidence>
<evidence type="ECO:0000313" key="3">
    <source>
        <dbReference type="Proteomes" id="UP001224775"/>
    </source>
</evidence>
<evidence type="ECO:0000256" key="1">
    <source>
        <dbReference type="SAM" id="MobiDB-lite"/>
    </source>
</evidence>
<feature type="compositionally biased region" description="Basic and acidic residues" evidence="1">
    <location>
        <begin position="376"/>
        <end position="398"/>
    </location>
</feature>
<feature type="compositionally biased region" description="Polar residues" evidence="1">
    <location>
        <begin position="26"/>
        <end position="35"/>
    </location>
</feature>
<sequence length="810" mass="85243">MMPTRSVVRIVPPVNGGGVTAPSAGNDPSPSSVSTAAADGIGSGEDNDAATAIISSASKSASTIADGKNETDASDTTDRAESKVEGNTNQEGKACDVEAEVVSISTTAGGQSKTLRREDFNSALEYLEAKYVKSIVIEDDAAAGSGSEQAAVKSRKDEVKISDSSDQMEDKSGKAYQLEKRANGENVKSDNKAEKLHSISSAAESDASFGLGEKKVEGGNAAEAKKCPVESVIELPSDKSAATNTLIPAIAAAGAASKKAVASQAEQSSSAGSVPPKGFEHLPHMPHLQQPPQQQTQQQIQNTMATANAPTPHQYPQGYAPWPQCPPGWPFPPNPFGMMYPSYPPPYGFGYGMPPFVPQAQLQPMHGQHNASKPPDAGKNEAEEKAKSKVTDEVDDTAKSPSNETSSTEYPPPPALPPIDATALGEDLLVEKAKWYPPHPPPFGFGFGMPPFAPQPQLQSLQGGNNVTQPPAAGKNEAETRKKSEVTDNMANSTSSETKKTEFPPVPALPPIDATALDEDSPAEMAKGYPQQPPYQPFGFGFGVSHFVPQAQLHPMQGEKDVSQPPDTGNSEVENKAKSEVTDKVDDTAKSTSGETNESESLSLPTLPPILWIDKPAKLDTDALVEKAKMLVEQEMLAEEMAAKKKRGEVCTLPALPPSVSKTQVPLLPAAVGQSSSSCAILELLRSRTKLGANTVDQSSSSSRSSKKLKVDPAKLAAFTAKNPQVEDLPQHALPSPSASAVDQSSMSSSSSKKLKVDSARLAAFEAKNAQVEDLPLRAHPSASASAVEQSSSSSSKKRKLESSQLLKML</sequence>
<feature type="compositionally biased region" description="Polar residues" evidence="1">
    <location>
        <begin position="487"/>
        <end position="496"/>
    </location>
</feature>
<feature type="compositionally biased region" description="Polar residues" evidence="1">
    <location>
        <begin position="457"/>
        <end position="469"/>
    </location>
</feature>
<feature type="region of interest" description="Disordered" evidence="1">
    <location>
        <begin position="1"/>
        <end position="94"/>
    </location>
</feature>
<accession>A0AAD8Y5L1</accession>
<feature type="compositionally biased region" description="Basic and acidic residues" evidence="1">
    <location>
        <begin position="573"/>
        <end position="589"/>
    </location>
</feature>
<proteinExistence type="predicted"/>
<feature type="compositionally biased region" description="Basic and acidic residues" evidence="1">
    <location>
        <begin position="67"/>
        <end position="84"/>
    </location>
</feature>
<feature type="region of interest" description="Disordered" evidence="1">
    <location>
        <begin position="446"/>
        <end position="603"/>
    </location>
</feature>